<sequence length="207" mass="21396">MGLGARGAWAALLLGTLQVLALLGAAHESAPMAASANIENSGPPHNSSANSTETQHVPSNHTNETSNSTTKPPTSVASVSSSMTVTTMKPTAASNTTIPAIVSTNMTSTTLKSTPKTTSASQNTSQISTSTMTVTHNSSVTSAASSVTITTTMHSEAKKGSKFDTGSFVGGIVLTLGVLSILYIGCKMYYSRRGIRYRTIDEHDAII</sequence>
<dbReference type="GO" id="GO:0009897">
    <property type="term" value="C:external side of plasma membrane"/>
    <property type="evidence" value="ECO:0007669"/>
    <property type="project" value="Ensembl"/>
</dbReference>
<dbReference type="Ensembl" id="ENSMLET00000043439.1">
    <property type="protein sequence ID" value="ENSMLEP00000019947.1"/>
    <property type="gene ID" value="ENSMLEG00000034191.1"/>
</dbReference>
<comment type="similarity">
    <text evidence="2">Belongs to the CD164 family.</text>
</comment>
<organism evidence="11 12">
    <name type="scientific">Mandrillus leucophaeus</name>
    <name type="common">Drill</name>
    <name type="synonym">Papio leucophaeus</name>
    <dbReference type="NCBI Taxonomy" id="9568"/>
    <lineage>
        <taxon>Eukaryota</taxon>
        <taxon>Metazoa</taxon>
        <taxon>Chordata</taxon>
        <taxon>Craniata</taxon>
        <taxon>Vertebrata</taxon>
        <taxon>Euteleostomi</taxon>
        <taxon>Mammalia</taxon>
        <taxon>Eutheria</taxon>
        <taxon>Euarchontoglires</taxon>
        <taxon>Primates</taxon>
        <taxon>Haplorrhini</taxon>
        <taxon>Catarrhini</taxon>
        <taxon>Cercopithecidae</taxon>
        <taxon>Cercopithecinae</taxon>
        <taxon>Mandrillus</taxon>
    </lineage>
</organism>
<evidence type="ECO:0000256" key="5">
    <source>
        <dbReference type="ARBA" id="ARBA00022989"/>
    </source>
</evidence>
<evidence type="ECO:0000256" key="4">
    <source>
        <dbReference type="ARBA" id="ARBA00022729"/>
    </source>
</evidence>
<evidence type="ECO:0000256" key="3">
    <source>
        <dbReference type="ARBA" id="ARBA00022692"/>
    </source>
</evidence>
<dbReference type="PANTHER" id="PTHR11337">
    <property type="entry name" value="MUCIN/PORIMIN"/>
    <property type="match status" value="1"/>
</dbReference>
<evidence type="ECO:0000313" key="11">
    <source>
        <dbReference type="Ensembl" id="ENSMLEP00000019947.1"/>
    </source>
</evidence>
<dbReference type="Proteomes" id="UP000233140">
    <property type="component" value="Unassembled WGS sequence"/>
</dbReference>
<dbReference type="Pfam" id="PF05283">
    <property type="entry name" value="MGC-24"/>
    <property type="match status" value="1"/>
</dbReference>
<dbReference type="STRING" id="9568.ENSMLEP00000019947"/>
<feature type="region of interest" description="Disordered" evidence="8">
    <location>
        <begin position="34"/>
        <end position="90"/>
    </location>
</feature>
<name>A0A2K5YWM3_MANLE</name>
<feature type="chain" id="PRO_5014406931" evidence="10">
    <location>
        <begin position="22"/>
        <end position="207"/>
    </location>
</feature>
<evidence type="ECO:0000256" key="10">
    <source>
        <dbReference type="SAM" id="SignalP"/>
    </source>
</evidence>
<feature type="compositionally biased region" description="Polar residues" evidence="8">
    <location>
        <begin position="37"/>
        <end position="58"/>
    </location>
</feature>
<dbReference type="GeneID" id="105542735"/>
<dbReference type="AlphaFoldDB" id="A0A2K5YWM3"/>
<dbReference type="KEGG" id="mleu:105542735"/>
<protein>
    <submittedName>
        <fullName evidence="11">Transmembrane protein 123</fullName>
    </submittedName>
</protein>
<evidence type="ECO:0000256" key="6">
    <source>
        <dbReference type="ARBA" id="ARBA00023136"/>
    </source>
</evidence>
<feature type="transmembrane region" description="Helical" evidence="9">
    <location>
        <begin position="168"/>
        <end position="190"/>
    </location>
</feature>
<proteinExistence type="inferred from homology"/>
<dbReference type="GeneTree" id="ENSGT00530000063929"/>
<dbReference type="OMA" id="FSANLCD"/>
<evidence type="ECO:0000256" key="7">
    <source>
        <dbReference type="ARBA" id="ARBA00023180"/>
    </source>
</evidence>
<evidence type="ECO:0000256" key="8">
    <source>
        <dbReference type="SAM" id="MobiDB-lite"/>
    </source>
</evidence>
<keyword evidence="7" id="KW-0325">Glycoprotein</keyword>
<keyword evidence="12" id="KW-1185">Reference proteome</keyword>
<reference evidence="11" key="2">
    <citation type="submission" date="2025-09" db="UniProtKB">
        <authorList>
            <consortium name="Ensembl"/>
        </authorList>
    </citation>
    <scope>IDENTIFICATION</scope>
</reference>
<feature type="compositionally biased region" description="Low complexity" evidence="8">
    <location>
        <begin position="59"/>
        <end position="90"/>
    </location>
</feature>
<accession>A0A2K5YWM3</accession>
<reference evidence="11" key="1">
    <citation type="submission" date="2025-08" db="UniProtKB">
        <authorList>
            <consortium name="Ensembl"/>
        </authorList>
    </citation>
    <scope>IDENTIFICATION</scope>
</reference>
<feature type="signal peptide" evidence="10">
    <location>
        <begin position="1"/>
        <end position="21"/>
    </location>
</feature>
<dbReference type="CTD" id="114908"/>
<keyword evidence="3 9" id="KW-0812">Transmembrane</keyword>
<keyword evidence="5 9" id="KW-1133">Transmembrane helix</keyword>
<evidence type="ECO:0000256" key="2">
    <source>
        <dbReference type="ARBA" id="ARBA00005341"/>
    </source>
</evidence>
<dbReference type="InterPro" id="IPR007947">
    <property type="entry name" value="CD164_MGC24"/>
</dbReference>
<comment type="subcellular location">
    <subcellularLocation>
        <location evidence="1">Membrane</location>
        <topology evidence="1">Single-pass type I membrane protein</topology>
    </subcellularLocation>
</comment>
<dbReference type="PANTHER" id="PTHR11337:SF14">
    <property type="entry name" value="PORIMIN"/>
    <property type="match status" value="1"/>
</dbReference>
<dbReference type="OrthoDB" id="6160056at2759"/>
<dbReference type="RefSeq" id="XP_011839786.1">
    <property type="nucleotide sequence ID" value="XM_011984396.1"/>
</dbReference>
<dbReference type="GO" id="GO:0031410">
    <property type="term" value="C:cytoplasmic vesicle"/>
    <property type="evidence" value="ECO:0007669"/>
    <property type="project" value="TreeGrafter"/>
</dbReference>
<gene>
    <name evidence="11" type="primary">TMEM123</name>
</gene>
<keyword evidence="4 10" id="KW-0732">Signal</keyword>
<evidence type="ECO:0000256" key="1">
    <source>
        <dbReference type="ARBA" id="ARBA00004479"/>
    </source>
</evidence>
<keyword evidence="6 9" id="KW-0472">Membrane</keyword>
<evidence type="ECO:0000256" key="9">
    <source>
        <dbReference type="SAM" id="Phobius"/>
    </source>
</evidence>
<evidence type="ECO:0000313" key="12">
    <source>
        <dbReference type="Proteomes" id="UP000233140"/>
    </source>
</evidence>